<dbReference type="RefSeq" id="WP_269423411.1">
    <property type="nucleotide sequence ID" value="NZ_JAPWGY010000003.1"/>
</dbReference>
<proteinExistence type="predicted"/>
<dbReference type="InterPro" id="IPR036388">
    <property type="entry name" value="WH-like_DNA-bd_sf"/>
</dbReference>
<protein>
    <submittedName>
        <fullName evidence="1">Winged helix-turn-helix transcriptional regulator</fullName>
    </submittedName>
</protein>
<dbReference type="SUPFAM" id="SSF46785">
    <property type="entry name" value="Winged helix' DNA-binding domain"/>
    <property type="match status" value="1"/>
</dbReference>
<evidence type="ECO:0000313" key="1">
    <source>
        <dbReference type="EMBL" id="MCZ4281242.1"/>
    </source>
</evidence>
<reference evidence="1" key="1">
    <citation type="submission" date="2022-12" db="EMBL/GenBank/DDBJ databases">
        <title>Bacterial isolates from different developmental stages of Nematostella vectensis.</title>
        <authorList>
            <person name="Fraune S."/>
        </authorList>
    </citation>
    <scope>NUCLEOTIDE SEQUENCE</scope>
    <source>
        <strain evidence="1">G21630-S1</strain>
    </source>
</reference>
<accession>A0ABT4LJF4</accession>
<dbReference type="InterPro" id="IPR036390">
    <property type="entry name" value="WH_DNA-bd_sf"/>
</dbReference>
<name>A0ABT4LJF4_9PROT</name>
<dbReference type="Pfam" id="PF13412">
    <property type="entry name" value="HTH_24"/>
    <property type="match status" value="1"/>
</dbReference>
<dbReference type="EMBL" id="JAPWGY010000003">
    <property type="protein sequence ID" value="MCZ4281242.1"/>
    <property type="molecule type" value="Genomic_DNA"/>
</dbReference>
<keyword evidence="2" id="KW-1185">Reference proteome</keyword>
<dbReference type="Gene3D" id="1.10.10.10">
    <property type="entry name" value="Winged helix-like DNA-binding domain superfamily/Winged helix DNA-binding domain"/>
    <property type="match status" value="1"/>
</dbReference>
<comment type="caution">
    <text evidence="1">The sequence shown here is derived from an EMBL/GenBank/DDBJ whole genome shotgun (WGS) entry which is preliminary data.</text>
</comment>
<dbReference type="Proteomes" id="UP001069802">
    <property type="component" value="Unassembled WGS sequence"/>
</dbReference>
<sequence>MQNISKTEDAILSLLKARGSLSAKDLARQLEMTAIGMRQHLKRMHEQGMIQPQSEGKQPKSAGRPALIWELSRESHNRFGDAHAVLTKELIEGARMIFGNEGVEKLVSYREQQTLSHYRAEMIGAETLADRVNRLVALRQAEGYMAEAKETEDGAGYLFIENHCPICAAATICQGFCRAELDVFRSILGEDVVVERAEYLLEGGRRCSYSILPKEKTDSSVQNEEQAVDKKRVSPRYLVVS</sequence>
<organism evidence="1 2">
    <name type="scientific">Kiloniella laminariae</name>
    <dbReference type="NCBI Taxonomy" id="454162"/>
    <lineage>
        <taxon>Bacteria</taxon>
        <taxon>Pseudomonadati</taxon>
        <taxon>Pseudomonadota</taxon>
        <taxon>Alphaproteobacteria</taxon>
        <taxon>Rhodospirillales</taxon>
        <taxon>Kiloniellaceae</taxon>
        <taxon>Kiloniella</taxon>
    </lineage>
</organism>
<gene>
    <name evidence="1" type="ORF">O4H49_10670</name>
</gene>
<evidence type="ECO:0000313" key="2">
    <source>
        <dbReference type="Proteomes" id="UP001069802"/>
    </source>
</evidence>